<dbReference type="Gene3D" id="2.60.120.10">
    <property type="entry name" value="Jelly Rolls"/>
    <property type="match status" value="1"/>
</dbReference>
<dbReference type="KEGG" id="amus:LMH87_010638"/>
<dbReference type="PANTHER" id="PTHR36156:SF2">
    <property type="entry name" value="CUPIN TYPE-2 DOMAIN-CONTAINING PROTEIN"/>
    <property type="match status" value="1"/>
</dbReference>
<name>A0A9W8QFC6_AKAMU</name>
<evidence type="ECO:0000313" key="2">
    <source>
        <dbReference type="Proteomes" id="UP001144673"/>
    </source>
</evidence>
<reference evidence="1" key="1">
    <citation type="journal article" date="2023" name="Access Microbiol">
        <title>De-novo genome assembly for Akanthomyces muscarius, a biocontrol agent of insect agricultural pests.</title>
        <authorList>
            <person name="Erdos Z."/>
            <person name="Studholme D.J."/>
            <person name="Raymond B."/>
            <person name="Sharma M."/>
        </authorList>
    </citation>
    <scope>NUCLEOTIDE SEQUENCE</scope>
    <source>
        <strain evidence="1">Ve6</strain>
    </source>
</reference>
<keyword evidence="2" id="KW-1185">Reference proteome</keyword>
<dbReference type="InterPro" id="IPR011051">
    <property type="entry name" value="RmlC_Cupin_sf"/>
</dbReference>
<dbReference type="InterPro" id="IPR014710">
    <property type="entry name" value="RmlC-like_jellyroll"/>
</dbReference>
<comment type="caution">
    <text evidence="1">The sequence shown here is derived from an EMBL/GenBank/DDBJ whole genome shotgun (WGS) entry which is preliminary data.</text>
</comment>
<dbReference type="Proteomes" id="UP001144673">
    <property type="component" value="Chromosome 5"/>
</dbReference>
<gene>
    <name evidence="1" type="ORF">LMH87_010638</name>
</gene>
<protein>
    <submittedName>
        <fullName evidence="1">Uncharacterized protein</fullName>
    </submittedName>
</protein>
<dbReference type="SUPFAM" id="SSF51182">
    <property type="entry name" value="RmlC-like cupins"/>
    <property type="match status" value="1"/>
</dbReference>
<proteinExistence type="predicted"/>
<dbReference type="RefSeq" id="XP_056054835.1">
    <property type="nucleotide sequence ID" value="XM_056197824.1"/>
</dbReference>
<dbReference type="InterPro" id="IPR047142">
    <property type="entry name" value="OryJ/VirC-like"/>
</dbReference>
<accession>A0A9W8QFC6</accession>
<dbReference type="GeneID" id="80897797"/>
<evidence type="ECO:0000313" key="1">
    <source>
        <dbReference type="EMBL" id="KAJ4154177.1"/>
    </source>
</evidence>
<dbReference type="EMBL" id="JAJHUN010000008">
    <property type="protein sequence ID" value="KAJ4154177.1"/>
    <property type="molecule type" value="Genomic_DNA"/>
</dbReference>
<dbReference type="AlphaFoldDB" id="A0A9W8QFC6"/>
<dbReference type="PANTHER" id="PTHR36156">
    <property type="entry name" value="SLR2101 PROTEIN"/>
    <property type="match status" value="1"/>
</dbReference>
<sequence length="223" mass="24246">MSGFVGSYNLPAPRRITASNLPVPSHLSSDPHAEPGVEVRDERLVVKPLLDSSYRHAVIATSPQVPTKNDSQEVQWTRRYIQKAKVCSGELELDAFPGAGIVLPGGLNTYYLDIAPHTEGVLHRTTSTDYLVVISGKLSLLTPNTDAFHIKDRKATCANNLVTTVALPGDVIYQGGPMHSLSNHTNEWVRVLCLVVGSEINKAPLDNGSGDKELADQWLAQEE</sequence>
<organism evidence="1 2">
    <name type="scientific">Akanthomyces muscarius</name>
    <name type="common">Entomopathogenic fungus</name>
    <name type="synonym">Lecanicillium muscarium</name>
    <dbReference type="NCBI Taxonomy" id="2231603"/>
    <lineage>
        <taxon>Eukaryota</taxon>
        <taxon>Fungi</taxon>
        <taxon>Dikarya</taxon>
        <taxon>Ascomycota</taxon>
        <taxon>Pezizomycotina</taxon>
        <taxon>Sordariomycetes</taxon>
        <taxon>Hypocreomycetidae</taxon>
        <taxon>Hypocreales</taxon>
        <taxon>Cordycipitaceae</taxon>
        <taxon>Akanthomyces</taxon>
    </lineage>
</organism>